<dbReference type="Pfam" id="PF13585">
    <property type="entry name" value="CHU_C"/>
    <property type="match status" value="1"/>
</dbReference>
<dbReference type="RefSeq" id="WP_320005557.1">
    <property type="nucleotide sequence ID" value="NZ_JAUHJS010000010.1"/>
</dbReference>
<name>A0ABT8F963_9BACT</name>
<proteinExistence type="predicted"/>
<organism evidence="1 2">
    <name type="scientific">Shiella aurantiaca</name>
    <dbReference type="NCBI Taxonomy" id="3058365"/>
    <lineage>
        <taxon>Bacteria</taxon>
        <taxon>Pseudomonadati</taxon>
        <taxon>Bacteroidota</taxon>
        <taxon>Cytophagia</taxon>
        <taxon>Cytophagales</taxon>
        <taxon>Shiellaceae</taxon>
        <taxon>Shiella</taxon>
    </lineage>
</organism>
<dbReference type="EMBL" id="JAUHJS010000010">
    <property type="protein sequence ID" value="MDN4167020.1"/>
    <property type="molecule type" value="Genomic_DNA"/>
</dbReference>
<evidence type="ECO:0000313" key="2">
    <source>
        <dbReference type="Proteomes" id="UP001168552"/>
    </source>
</evidence>
<dbReference type="Proteomes" id="UP001168552">
    <property type="component" value="Unassembled WGS sequence"/>
</dbReference>
<comment type="caution">
    <text evidence="1">The sequence shown here is derived from an EMBL/GenBank/DDBJ whole genome shotgun (WGS) entry which is preliminary data.</text>
</comment>
<keyword evidence="2" id="KW-1185">Reference proteome</keyword>
<accession>A0ABT8F963</accession>
<protein>
    <submittedName>
        <fullName evidence="1">Gliding motility-associated C-terminal domain-containing protein</fullName>
    </submittedName>
</protein>
<gene>
    <name evidence="1" type="ORF">QWY31_16030</name>
</gene>
<reference evidence="1" key="1">
    <citation type="submission" date="2023-06" db="EMBL/GenBank/DDBJ databases">
        <title>Cytophagales bacterium Strain LB-30, isolated from soil.</title>
        <authorList>
            <person name="Liu B."/>
        </authorList>
    </citation>
    <scope>NUCLEOTIDE SEQUENCE</scope>
    <source>
        <strain evidence="1">LB-30</strain>
    </source>
</reference>
<evidence type="ECO:0000313" key="1">
    <source>
        <dbReference type="EMBL" id="MDN4167020.1"/>
    </source>
</evidence>
<sequence length="850" mass="94637">MLVLLGLGFSFSSQATHLVGGEFELIHIEGIRYLLRQNQYFDAFGGNTDNIINQEFNTEVHIFSKRTHELLAIVNLVRTSLSTVPYSNPTCDDNTIKTYKLVYESEITLSESIYNDPDGYYVSWERCCRNNTIQNIETPESTGQTFYMEFPAVVRNGQSFINSSPSLFPPISDYACRNQMFYFDFSGSDPDGDSLVYSLATPLGTHTSEPTPPQIRPAPYPPVDFIPGISGSNMIPGAPNLAISRDGFLTVKPSLRGLFVFAVNIEEFRNGVKIGEVRRDYQILVADFCSPGAAPQITMRKGAGPVQSGNVVVEFDKNNDERCLDIRVTDLDMPENVRLLMRPVNFSSIPEGLVPDTVATLTADNSALEISLCFPVCPDFTDAPYIIDLLALDDACSFPLLDTLHLEVYYKDFAQQNPFFEEPDNQFTLEATPGQTLTVPIKGIDFDGDELEVAWIPDTLRPADLDAALSFTSKTNGEWNGSFRWTFNCEKPIYESVENYTFRYVLRDKNDCLTSLTDTLSITLQTLIEPNVPPQFVNLPFADEQRITVRQGQEVVWNIRGSDLNTEDPLTLSASSGSIDLMTIGFNFPTRNGVGQVNGPINWTVPCSDTHPDLSTLDLIFIVSDANACIASVGDTVQVFLDIIPMENEAPQISIEQLNEGDTLWLEAGASTLVEILAQDAPEDSVYLQFSPFDTNPAFIWEVNDGKGEAIGTLNWNTACSLLGPGFSPNVFEFRMQSVDKNACKINAANETVFYIGIENEDLIPDYLPPNAFTPNGDIFNPSFTLPDLPIDNCANEFVDVEIVNRWGQQVFYSQSRDFVWNGAGLASGVYYYTIRYTNFTFRSPLSVLY</sequence>